<comment type="subcellular location">
    <subcellularLocation>
        <location evidence="1">Nucleus</location>
    </subcellularLocation>
</comment>
<dbReference type="GO" id="GO:0003677">
    <property type="term" value="F:DNA binding"/>
    <property type="evidence" value="ECO:0007669"/>
    <property type="project" value="UniProtKB-KW"/>
</dbReference>
<dbReference type="KEGG" id="zma:100381392"/>
<evidence type="ECO:0000256" key="1">
    <source>
        <dbReference type="ARBA" id="ARBA00004123"/>
    </source>
</evidence>
<dbReference type="GO" id="GO:0008270">
    <property type="term" value="F:zinc ion binding"/>
    <property type="evidence" value="ECO:0007669"/>
    <property type="project" value="UniProtKB-KW"/>
</dbReference>
<dbReference type="InterPro" id="IPR012337">
    <property type="entry name" value="RNaseH-like_sf"/>
</dbReference>
<name>B8A0G9_MAIZE</name>
<evidence type="ECO:0000256" key="3">
    <source>
        <dbReference type="ARBA" id="ARBA00022771"/>
    </source>
</evidence>
<evidence type="ECO:0000256" key="5">
    <source>
        <dbReference type="ARBA" id="ARBA00023125"/>
    </source>
</evidence>
<dbReference type="SUPFAM" id="SSF53098">
    <property type="entry name" value="Ribonuclease H-like"/>
    <property type="match status" value="1"/>
</dbReference>
<dbReference type="RefSeq" id="NP_001301004.1">
    <property type="nucleotide sequence ID" value="NM_001314075.1"/>
</dbReference>
<feature type="domain" description="HAT C-terminal dimerisation" evidence="7">
    <location>
        <begin position="474"/>
        <end position="558"/>
    </location>
</feature>
<dbReference type="PANTHER" id="PTHR46481:SF10">
    <property type="entry name" value="ZINC FINGER BED DOMAIN-CONTAINING PROTEIN 39"/>
    <property type="match status" value="1"/>
</dbReference>
<dbReference type="RefSeq" id="XP_008655156.1">
    <property type="nucleotide sequence ID" value="XM_008656934.4"/>
</dbReference>
<dbReference type="PANTHER" id="PTHR46481">
    <property type="entry name" value="ZINC FINGER BED DOMAIN-CONTAINING PROTEIN 4"/>
    <property type="match status" value="1"/>
</dbReference>
<evidence type="ECO:0000259" key="7">
    <source>
        <dbReference type="Pfam" id="PF05699"/>
    </source>
</evidence>
<evidence type="ECO:0008006" key="10">
    <source>
        <dbReference type="Google" id="ProtNLM"/>
    </source>
</evidence>
<dbReference type="GO" id="GO:0005634">
    <property type="term" value="C:nucleus"/>
    <property type="evidence" value="ECO:0007669"/>
    <property type="project" value="UniProtKB-SubCell"/>
</dbReference>
<keyword evidence="5" id="KW-0238">DNA-binding</keyword>
<keyword evidence="4" id="KW-0862">Zinc</keyword>
<keyword evidence="3" id="KW-0863">Zinc-finger</keyword>
<keyword evidence="6" id="KW-0539">Nucleus</keyword>
<reference evidence="9" key="1">
    <citation type="journal article" date="2009" name="PLoS Genet.">
        <title>Sequencing, mapping, and analysis of 27,455 maize full-length cDNAs.</title>
        <authorList>
            <person name="Soderlund C."/>
            <person name="Descour A."/>
            <person name="Kudrna D."/>
            <person name="Bomhoff M."/>
            <person name="Boyd L."/>
            <person name="Currie J."/>
            <person name="Angelova A."/>
            <person name="Collura K."/>
            <person name="Wissotski M."/>
            <person name="Ashley E."/>
            <person name="Morrow D."/>
            <person name="Fernandes J."/>
            <person name="Walbot V."/>
            <person name="Yu Y."/>
        </authorList>
    </citation>
    <scope>NUCLEOTIDE SEQUENCE</scope>
    <source>
        <strain evidence="9">B73</strain>
    </source>
</reference>
<dbReference type="GO" id="GO:0046983">
    <property type="term" value="F:protein dimerization activity"/>
    <property type="evidence" value="ECO:0007669"/>
    <property type="project" value="InterPro"/>
</dbReference>
<evidence type="ECO:0000256" key="4">
    <source>
        <dbReference type="ARBA" id="ARBA00022833"/>
    </source>
</evidence>
<dbReference type="Pfam" id="PF05699">
    <property type="entry name" value="Dimer_Tnp_hAT"/>
    <property type="match status" value="1"/>
</dbReference>
<organism evidence="9">
    <name type="scientific">Zea mays</name>
    <name type="common">Maize</name>
    <dbReference type="NCBI Taxonomy" id="4577"/>
    <lineage>
        <taxon>Eukaryota</taxon>
        <taxon>Viridiplantae</taxon>
        <taxon>Streptophyta</taxon>
        <taxon>Embryophyta</taxon>
        <taxon>Tracheophyta</taxon>
        <taxon>Spermatophyta</taxon>
        <taxon>Magnoliopsida</taxon>
        <taxon>Liliopsida</taxon>
        <taxon>Poales</taxon>
        <taxon>Poaceae</taxon>
        <taxon>PACMAD clade</taxon>
        <taxon>Panicoideae</taxon>
        <taxon>Andropogonodae</taxon>
        <taxon>Andropogoneae</taxon>
        <taxon>Tripsacinae</taxon>
        <taxon>Zea</taxon>
    </lineage>
</organism>
<dbReference type="InterPro" id="IPR052035">
    <property type="entry name" value="ZnF_BED_domain_contain"/>
</dbReference>
<evidence type="ECO:0000313" key="9">
    <source>
        <dbReference type="EMBL" id="ACL53668.1"/>
    </source>
</evidence>
<dbReference type="OrthoDB" id="684824at2759"/>
<dbReference type="InterPro" id="IPR008906">
    <property type="entry name" value="HATC_C_dom"/>
</dbReference>
<protein>
    <recommendedName>
        <fullName evidence="10">Transposase</fullName>
    </recommendedName>
</protein>
<dbReference type="InterPro" id="IPR025525">
    <property type="entry name" value="hAT-like_transposase_RNase-H"/>
</dbReference>
<sequence>MKHQVLKGQQMLSQSGDAIATYKYDENASVRLLYYAIIMHEYPFSIAQHRYFVKFIKSLRPSFPSKSRVTVCKEIMELYKEEKNLLYAQFNKLSCRVSFTMDTWTSIQNKSYLCVTAHWIDDHWKMQKRIINFMHVEGSHGGIKLSDTFFANVLNWNLDKKMFALSLDNAAANKVAVEIVIENAKELLVCDGKFFHVRCANHILNLVARDGLSCLGNVIGNIRQFVTIIKRSPLQLEAFEKCAKECGLDPKKTLSLDVATRWNSTYIMIRDAIYYKNAFDRLAKKDKDKYGHINPSSTDWLNATNISKCLKKFYDVTLLFSGTSYPTANHFFRKFSEIKMAIARWCDSSDLVICTMAFSMRHKFDKYWEMNNLALAVGAFLDPRYKHRMIELYMSKMYGSDKAELEKLVFMNVINELFAYYSAVINAKSTTKGSSSRESEFVPHKNTCLVDEEEDEVDLDELYATTSNDKKVSELDLYMSEDLVKVNDNEATFDILSWWKGQVTNFPILSTLARDVLSMQVSTVASESAFSSGGRIVDAFRSRLKPEFIEALVCCKDWKIASEKDLEIEIKTLSEPMNDVDLEDAAAIGT</sequence>
<keyword evidence="2" id="KW-0479">Metal-binding</keyword>
<evidence type="ECO:0000256" key="2">
    <source>
        <dbReference type="ARBA" id="ARBA00022723"/>
    </source>
</evidence>
<evidence type="ECO:0000259" key="8">
    <source>
        <dbReference type="Pfam" id="PF14372"/>
    </source>
</evidence>
<dbReference type="GeneID" id="100381392"/>
<dbReference type="EMBL" id="BT065962">
    <property type="protein sequence ID" value="ACN31838.1"/>
    <property type="molecule type" value="mRNA"/>
</dbReference>
<dbReference type="EMBL" id="BT055061">
    <property type="protein sequence ID" value="ACL53668.1"/>
    <property type="molecule type" value="mRNA"/>
</dbReference>
<proteinExistence type="evidence at transcript level"/>
<dbReference type="AlphaFoldDB" id="B8A0G9"/>
<feature type="domain" description="hAT-like transposase RNase-H fold" evidence="8">
    <location>
        <begin position="321"/>
        <end position="421"/>
    </location>
</feature>
<accession>B8A0G9</accession>
<dbReference type="Pfam" id="PF14372">
    <property type="entry name" value="hAT-like_RNase-H"/>
    <property type="match status" value="1"/>
</dbReference>
<evidence type="ECO:0000256" key="6">
    <source>
        <dbReference type="ARBA" id="ARBA00023242"/>
    </source>
</evidence>